<dbReference type="InterPro" id="IPR008928">
    <property type="entry name" value="6-hairpin_glycosidase_sf"/>
</dbReference>
<proteinExistence type="predicted"/>
<dbReference type="SUPFAM" id="SSF48208">
    <property type="entry name" value="Six-hairpin glycosidases"/>
    <property type="match status" value="1"/>
</dbReference>
<comment type="caution">
    <text evidence="1">The sequence shown here is derived from an EMBL/GenBank/DDBJ whole genome shotgun (WGS) entry which is preliminary data.</text>
</comment>
<name>A0A938YUU9_9ARCH</name>
<dbReference type="Proteomes" id="UP000809243">
    <property type="component" value="Unassembled WGS sequence"/>
</dbReference>
<dbReference type="GO" id="GO:0005975">
    <property type="term" value="P:carbohydrate metabolic process"/>
    <property type="evidence" value="ECO:0007669"/>
    <property type="project" value="InterPro"/>
</dbReference>
<sequence>MSKVFEQEELPAIDLGYFNRMTDGTGMLQHSTHSVPCFKTGYTTDDNARALVAVLWLKGFFPKAQIEELAIRYLAFIHYCQKEDGTFHNHVSFDRRFLDEQGSWDCFGRVLWACGFALSSSLNENIKAVAKKIIDEAMPHIALLNDPRPIAFALMGVHFYSKARPEQQDLVEKASRLGMKLVSLLEENSSPGWAWFEDILTYCNARMPQALFLAFESTGEKRFLEAAEKSYAFLKGKTFDSGMFVPVGQDGWLPSQGEKALFDQQPIEAGCMAEAALAAFNSTGKRIYAEDALVSFQWFLGKNTLKEPLFDSTMSACFDGLTKEAPNFNQGAESTIAFLMARLAVEELIRKEESELAVD</sequence>
<organism evidence="1 2">
    <name type="scientific">Candidatus Iainarchaeum sp</name>
    <dbReference type="NCBI Taxonomy" id="3101447"/>
    <lineage>
        <taxon>Archaea</taxon>
        <taxon>Candidatus Iainarchaeota</taxon>
        <taxon>Candidatus Iainarchaeia</taxon>
        <taxon>Candidatus Iainarchaeales</taxon>
        <taxon>Candidatus Iainarchaeaceae</taxon>
        <taxon>Candidatus Iainarchaeum</taxon>
    </lineage>
</organism>
<accession>A0A938YUU9</accession>
<dbReference type="AlphaFoldDB" id="A0A938YUU9"/>
<evidence type="ECO:0000313" key="1">
    <source>
        <dbReference type="EMBL" id="MBN2067956.1"/>
    </source>
</evidence>
<protein>
    <submittedName>
        <fullName evidence="1">Glycosyltransferase</fullName>
    </submittedName>
</protein>
<gene>
    <name evidence="1" type="ORF">JW744_05810</name>
</gene>
<dbReference type="EMBL" id="JAFGDB010000103">
    <property type="protein sequence ID" value="MBN2067956.1"/>
    <property type="molecule type" value="Genomic_DNA"/>
</dbReference>
<reference evidence="1" key="1">
    <citation type="submission" date="2021-01" db="EMBL/GenBank/DDBJ databases">
        <title>Active Sulfur Cycling in an Early Earth Analoge.</title>
        <authorList>
            <person name="Hahn C.R."/>
            <person name="Youssef N.H."/>
            <person name="Elshahed M."/>
        </authorList>
    </citation>
    <scope>NUCLEOTIDE SEQUENCE</scope>
    <source>
        <strain evidence="1">Zod_Metabat.1151</strain>
    </source>
</reference>
<evidence type="ECO:0000313" key="2">
    <source>
        <dbReference type="Proteomes" id="UP000809243"/>
    </source>
</evidence>